<reference evidence="2" key="2">
    <citation type="submission" date="2015-01" db="EMBL/GenBank/DDBJ databases">
        <title>Evolutionary Origins and Diversification of the Mycorrhizal Mutualists.</title>
        <authorList>
            <consortium name="DOE Joint Genome Institute"/>
            <consortium name="Mycorrhizal Genomics Consortium"/>
            <person name="Kohler A."/>
            <person name="Kuo A."/>
            <person name="Nagy L.G."/>
            <person name="Floudas D."/>
            <person name="Copeland A."/>
            <person name="Barry K.W."/>
            <person name="Cichocki N."/>
            <person name="Veneault-Fourrey C."/>
            <person name="LaButti K."/>
            <person name="Lindquist E.A."/>
            <person name="Lipzen A."/>
            <person name="Lundell T."/>
            <person name="Morin E."/>
            <person name="Murat C."/>
            <person name="Riley R."/>
            <person name="Ohm R."/>
            <person name="Sun H."/>
            <person name="Tunlid A."/>
            <person name="Henrissat B."/>
            <person name="Grigoriev I.V."/>
            <person name="Hibbett D.S."/>
            <person name="Martin F."/>
        </authorList>
    </citation>
    <scope>NUCLEOTIDE SEQUENCE [LARGE SCALE GENOMIC DNA]</scope>
    <source>
        <strain evidence="2">Ve08.2h10</strain>
    </source>
</reference>
<sequence length="76" mass="8936">EAEKQEKDKMKMKMNGLNAEVMVQDNLLPFPSQYVIQKLRSFEFVKLWYFTLDGCSFTFISLAGHKSIKHLLPYFS</sequence>
<evidence type="ECO:0000313" key="1">
    <source>
        <dbReference type="EMBL" id="KIK76799.1"/>
    </source>
</evidence>
<dbReference type="AlphaFoldDB" id="A0A0D0D8R6"/>
<protein>
    <submittedName>
        <fullName evidence="1">Uncharacterized protein</fullName>
    </submittedName>
</protein>
<proteinExistence type="predicted"/>
<feature type="non-terminal residue" evidence="1">
    <location>
        <position position="1"/>
    </location>
</feature>
<dbReference type="InParanoid" id="A0A0D0D8R6"/>
<gene>
    <name evidence="1" type="ORF">PAXRUDRAFT_168737</name>
</gene>
<dbReference type="Proteomes" id="UP000054538">
    <property type="component" value="Unassembled WGS sequence"/>
</dbReference>
<dbReference type="EMBL" id="KN827289">
    <property type="protein sequence ID" value="KIK76799.1"/>
    <property type="molecule type" value="Genomic_DNA"/>
</dbReference>
<dbReference type="OrthoDB" id="2688210at2759"/>
<organism evidence="1 2">
    <name type="scientific">Paxillus rubicundulus Ve08.2h10</name>
    <dbReference type="NCBI Taxonomy" id="930991"/>
    <lineage>
        <taxon>Eukaryota</taxon>
        <taxon>Fungi</taxon>
        <taxon>Dikarya</taxon>
        <taxon>Basidiomycota</taxon>
        <taxon>Agaricomycotina</taxon>
        <taxon>Agaricomycetes</taxon>
        <taxon>Agaricomycetidae</taxon>
        <taxon>Boletales</taxon>
        <taxon>Paxilineae</taxon>
        <taxon>Paxillaceae</taxon>
        <taxon>Paxillus</taxon>
    </lineage>
</organism>
<accession>A0A0D0D8R6</accession>
<name>A0A0D0D8R6_9AGAM</name>
<dbReference type="HOGENOM" id="CLU_2661279_0_0_1"/>
<evidence type="ECO:0000313" key="2">
    <source>
        <dbReference type="Proteomes" id="UP000054538"/>
    </source>
</evidence>
<reference evidence="1 2" key="1">
    <citation type="submission" date="2014-04" db="EMBL/GenBank/DDBJ databases">
        <authorList>
            <consortium name="DOE Joint Genome Institute"/>
            <person name="Kuo A."/>
            <person name="Kohler A."/>
            <person name="Jargeat P."/>
            <person name="Nagy L.G."/>
            <person name="Floudas D."/>
            <person name="Copeland A."/>
            <person name="Barry K.W."/>
            <person name="Cichocki N."/>
            <person name="Veneault-Fourrey C."/>
            <person name="LaButti K."/>
            <person name="Lindquist E.A."/>
            <person name="Lipzen A."/>
            <person name="Lundell T."/>
            <person name="Morin E."/>
            <person name="Murat C."/>
            <person name="Sun H."/>
            <person name="Tunlid A."/>
            <person name="Henrissat B."/>
            <person name="Grigoriev I.V."/>
            <person name="Hibbett D.S."/>
            <person name="Martin F."/>
            <person name="Nordberg H.P."/>
            <person name="Cantor M.N."/>
            <person name="Hua S.X."/>
        </authorList>
    </citation>
    <scope>NUCLEOTIDE SEQUENCE [LARGE SCALE GENOMIC DNA]</scope>
    <source>
        <strain evidence="1 2">Ve08.2h10</strain>
    </source>
</reference>
<keyword evidence="2" id="KW-1185">Reference proteome</keyword>